<dbReference type="PANTHER" id="PTHR43479">
    <property type="entry name" value="ACREF/ENVCD OPERON REPRESSOR-RELATED"/>
    <property type="match status" value="1"/>
</dbReference>
<organism evidence="2 3">
    <name type="scientific">Ectopseudomonas mendocina</name>
    <name type="common">Pseudomonas mendocina</name>
    <dbReference type="NCBI Taxonomy" id="300"/>
    <lineage>
        <taxon>Bacteria</taxon>
        <taxon>Pseudomonadati</taxon>
        <taxon>Pseudomonadota</taxon>
        <taxon>Gammaproteobacteria</taxon>
        <taxon>Pseudomonadales</taxon>
        <taxon>Pseudomonadaceae</taxon>
        <taxon>Ectopseudomonas</taxon>
    </lineage>
</organism>
<dbReference type="Proteomes" id="UP000238327">
    <property type="component" value="Chromosome"/>
</dbReference>
<dbReference type="PROSITE" id="PS50977">
    <property type="entry name" value="HTH_TETR_2"/>
    <property type="match status" value="1"/>
</dbReference>
<dbReference type="InterPro" id="IPR009057">
    <property type="entry name" value="Homeodomain-like_sf"/>
</dbReference>
<gene>
    <name evidence="2" type="ORF">C7A17_01360</name>
</gene>
<dbReference type="PANTHER" id="PTHR43479:SF11">
    <property type="entry name" value="ACREF_ENVCD OPERON REPRESSOR-RELATED"/>
    <property type="match status" value="1"/>
</dbReference>
<name>A0A2R3QI74_ECTME</name>
<dbReference type="RefSeq" id="WP_106736319.1">
    <property type="nucleotide sequence ID" value="NZ_CP027657.1"/>
</dbReference>
<proteinExistence type="predicted"/>
<evidence type="ECO:0000256" key="1">
    <source>
        <dbReference type="ARBA" id="ARBA00023125"/>
    </source>
</evidence>
<evidence type="ECO:0000313" key="3">
    <source>
        <dbReference type="Proteomes" id="UP000238327"/>
    </source>
</evidence>
<dbReference type="GO" id="GO:0003677">
    <property type="term" value="F:DNA binding"/>
    <property type="evidence" value="ECO:0007669"/>
    <property type="project" value="UniProtKB-UniRule"/>
</dbReference>
<dbReference type="Gene3D" id="1.10.357.10">
    <property type="entry name" value="Tetracycline Repressor, domain 2"/>
    <property type="match status" value="1"/>
</dbReference>
<dbReference type="InterPro" id="IPR050624">
    <property type="entry name" value="HTH-type_Tx_Regulator"/>
</dbReference>
<dbReference type="AlphaFoldDB" id="A0A2R3QI74"/>
<reference evidence="2 3" key="1">
    <citation type="submission" date="2018-03" db="EMBL/GenBank/DDBJ databases">
        <title>Complete genome sequence and methylome analysis of Pseudomonas mendocina NEB 698.</title>
        <authorList>
            <person name="Morgan R.D."/>
        </authorList>
    </citation>
    <scope>NUCLEOTIDE SEQUENCE [LARGE SCALE GENOMIC DNA]</scope>
    <source>
        <strain evidence="2 3">NEB698</strain>
    </source>
</reference>
<dbReference type="InterPro" id="IPR001647">
    <property type="entry name" value="HTH_TetR"/>
</dbReference>
<keyword evidence="1" id="KW-0238">DNA-binding</keyword>
<dbReference type="SUPFAM" id="SSF46689">
    <property type="entry name" value="Homeodomain-like"/>
    <property type="match status" value="1"/>
</dbReference>
<evidence type="ECO:0000313" key="2">
    <source>
        <dbReference type="EMBL" id="AVO51463.1"/>
    </source>
</evidence>
<dbReference type="OrthoDB" id="9790413at2"/>
<sequence>MSKGSGAGERSYRGVSQEQRVKVRREAFLQAGIHLFGSAGYRATTVRDLCAHAKLTDRYFYESFSGTEDLLCEVYALVMGEIEQRISAQVQGISAGTADEQRAVLTSFFECMRDPYVARIVLVEVLGVSERVDNLYQQNNLRFCNIFLSGMGRLYGGLKPVASELYVCMGLLGAINQMAVFWHLSNYRDPIEQLAESARAIIEGCAN</sequence>
<dbReference type="EMBL" id="CP027657">
    <property type="protein sequence ID" value="AVO51463.1"/>
    <property type="molecule type" value="Genomic_DNA"/>
</dbReference>
<protein>
    <submittedName>
        <fullName evidence="2">Uncharacterized protein</fullName>
    </submittedName>
</protein>
<accession>A0A2R3QI74</accession>
<dbReference type="Pfam" id="PF00440">
    <property type="entry name" value="TetR_N"/>
    <property type="match status" value="1"/>
</dbReference>